<feature type="DNA-binding region" description="H-T-H motif" evidence="4">
    <location>
        <begin position="35"/>
        <end position="54"/>
    </location>
</feature>
<evidence type="ECO:0000313" key="6">
    <source>
        <dbReference type="EMBL" id="KGM34370.1"/>
    </source>
</evidence>
<dbReference type="InterPro" id="IPR025996">
    <property type="entry name" value="MT1864/Rv1816-like_C"/>
</dbReference>
<evidence type="ECO:0000256" key="1">
    <source>
        <dbReference type="ARBA" id="ARBA00023015"/>
    </source>
</evidence>
<dbReference type="GO" id="GO:0003700">
    <property type="term" value="F:DNA-binding transcription factor activity"/>
    <property type="evidence" value="ECO:0007669"/>
    <property type="project" value="TreeGrafter"/>
</dbReference>
<evidence type="ECO:0000256" key="3">
    <source>
        <dbReference type="ARBA" id="ARBA00023163"/>
    </source>
</evidence>
<feature type="domain" description="HTH tetR-type" evidence="5">
    <location>
        <begin position="12"/>
        <end position="72"/>
    </location>
</feature>
<name>A0A0A0D8L8_9PROT</name>
<dbReference type="SUPFAM" id="SSF48498">
    <property type="entry name" value="Tetracyclin repressor-like, C-terminal domain"/>
    <property type="match status" value="1"/>
</dbReference>
<dbReference type="EMBL" id="JANX01000097">
    <property type="protein sequence ID" value="KGM34370.1"/>
    <property type="molecule type" value="Genomic_DNA"/>
</dbReference>
<gene>
    <name evidence="6" type="ORF">P409_10535</name>
</gene>
<keyword evidence="1" id="KW-0805">Transcription regulation</keyword>
<dbReference type="GO" id="GO:0000976">
    <property type="term" value="F:transcription cis-regulatory region binding"/>
    <property type="evidence" value="ECO:0007669"/>
    <property type="project" value="TreeGrafter"/>
</dbReference>
<dbReference type="OrthoDB" id="9808189at2"/>
<sequence>MGTMERRARDRAALRGRILDAAREIALREGFEGLTMRKLAAAVEYAPGTIYLHFAGRDAIARELCLEGYQALWTALEPAAGIADPRERLAALARAFVGFGLEQRELYRLILMEDPKLLDPLYRDRPIDDPDGPGTRAFLALVQAFADLGAAGPDRRAEVLLATLHGIVSLKLTCDRFLRTPAEDLAAAALERELAG</sequence>
<dbReference type="PANTHER" id="PTHR30055">
    <property type="entry name" value="HTH-TYPE TRANSCRIPTIONAL REGULATOR RUTR"/>
    <property type="match status" value="1"/>
</dbReference>
<dbReference type="PRINTS" id="PR00455">
    <property type="entry name" value="HTHTETR"/>
</dbReference>
<protein>
    <recommendedName>
        <fullName evidence="5">HTH tetR-type domain-containing protein</fullName>
    </recommendedName>
</protein>
<dbReference type="PANTHER" id="PTHR30055:SF212">
    <property type="entry name" value="TETR-FAMILY FAMILY TRANSCRIPTIONAL REGULATOR"/>
    <property type="match status" value="1"/>
</dbReference>
<dbReference type="PROSITE" id="PS50977">
    <property type="entry name" value="HTH_TETR_2"/>
    <property type="match status" value="1"/>
</dbReference>
<proteinExistence type="predicted"/>
<dbReference type="AlphaFoldDB" id="A0A0A0D8L8"/>
<comment type="caution">
    <text evidence="6">The sequence shown here is derived from an EMBL/GenBank/DDBJ whole genome shotgun (WGS) entry which is preliminary data.</text>
</comment>
<dbReference type="Pfam" id="PF13305">
    <property type="entry name" value="TetR_C_33"/>
    <property type="match status" value="1"/>
</dbReference>
<evidence type="ECO:0000256" key="2">
    <source>
        <dbReference type="ARBA" id="ARBA00023125"/>
    </source>
</evidence>
<organism evidence="6 7">
    <name type="scientific">Inquilinus limosus MP06</name>
    <dbReference type="NCBI Taxonomy" id="1398085"/>
    <lineage>
        <taxon>Bacteria</taxon>
        <taxon>Pseudomonadati</taxon>
        <taxon>Pseudomonadota</taxon>
        <taxon>Alphaproteobacteria</taxon>
        <taxon>Rhodospirillales</taxon>
        <taxon>Rhodospirillaceae</taxon>
        <taxon>Inquilinus</taxon>
    </lineage>
</organism>
<evidence type="ECO:0000259" key="5">
    <source>
        <dbReference type="PROSITE" id="PS50977"/>
    </source>
</evidence>
<evidence type="ECO:0000313" key="7">
    <source>
        <dbReference type="Proteomes" id="UP000029995"/>
    </source>
</evidence>
<dbReference type="Proteomes" id="UP000029995">
    <property type="component" value="Unassembled WGS sequence"/>
</dbReference>
<evidence type="ECO:0000256" key="4">
    <source>
        <dbReference type="PROSITE-ProRule" id="PRU00335"/>
    </source>
</evidence>
<keyword evidence="3" id="KW-0804">Transcription</keyword>
<accession>A0A0A0D8L8</accession>
<dbReference type="Pfam" id="PF00440">
    <property type="entry name" value="TetR_N"/>
    <property type="match status" value="1"/>
</dbReference>
<dbReference type="InterPro" id="IPR036271">
    <property type="entry name" value="Tet_transcr_reg_TetR-rel_C_sf"/>
</dbReference>
<reference evidence="6 7" key="1">
    <citation type="submission" date="2014-01" db="EMBL/GenBank/DDBJ databases">
        <title>Genome sequence determination for a cystic fibrosis isolate, Inquilinus limosus.</title>
        <authorList>
            <person name="Pino M."/>
            <person name="Di Conza J."/>
            <person name="Gutkind G."/>
        </authorList>
    </citation>
    <scope>NUCLEOTIDE SEQUENCE [LARGE SCALE GENOMIC DNA]</scope>
    <source>
        <strain evidence="6 7">MP06</strain>
    </source>
</reference>
<dbReference type="SUPFAM" id="SSF46689">
    <property type="entry name" value="Homeodomain-like"/>
    <property type="match status" value="1"/>
</dbReference>
<dbReference type="InterPro" id="IPR009057">
    <property type="entry name" value="Homeodomain-like_sf"/>
</dbReference>
<dbReference type="InterPro" id="IPR001647">
    <property type="entry name" value="HTH_TetR"/>
</dbReference>
<keyword evidence="2 4" id="KW-0238">DNA-binding</keyword>
<dbReference type="InterPro" id="IPR050109">
    <property type="entry name" value="HTH-type_TetR-like_transc_reg"/>
</dbReference>
<dbReference type="Gene3D" id="1.10.357.10">
    <property type="entry name" value="Tetracycline Repressor, domain 2"/>
    <property type="match status" value="1"/>
</dbReference>